<dbReference type="InterPro" id="IPR046700">
    <property type="entry name" value="DUF6570"/>
</dbReference>
<dbReference type="STRING" id="2060906.A0A0H1BJX5"/>
<protein>
    <recommendedName>
        <fullName evidence="1">DUF6570 domain-containing protein</fullName>
    </recommendedName>
</protein>
<comment type="caution">
    <text evidence="2">The sequence shown here is derived from an EMBL/GenBank/DDBJ whole genome shotgun (WGS) entry which is preliminary data.</text>
</comment>
<name>A0A0H1BJX5_9EURO</name>
<dbReference type="Pfam" id="PF20209">
    <property type="entry name" value="DUF6570"/>
    <property type="match status" value="1"/>
</dbReference>
<evidence type="ECO:0000313" key="3">
    <source>
        <dbReference type="Proteomes" id="UP000053573"/>
    </source>
</evidence>
<dbReference type="EMBL" id="LDEV01002342">
    <property type="protein sequence ID" value="KLJ09471.1"/>
    <property type="molecule type" value="Genomic_DNA"/>
</dbReference>
<feature type="domain" description="DUF6570" evidence="1">
    <location>
        <begin position="22"/>
        <end position="100"/>
    </location>
</feature>
<dbReference type="OrthoDB" id="4369803at2759"/>
<dbReference type="Proteomes" id="UP000053573">
    <property type="component" value="Unassembled WGS sequence"/>
</dbReference>
<dbReference type="AlphaFoldDB" id="A0A0H1BJX5"/>
<organism evidence="2 3">
    <name type="scientific">Blastomyces silverae</name>
    <dbReference type="NCBI Taxonomy" id="2060906"/>
    <lineage>
        <taxon>Eukaryota</taxon>
        <taxon>Fungi</taxon>
        <taxon>Dikarya</taxon>
        <taxon>Ascomycota</taxon>
        <taxon>Pezizomycotina</taxon>
        <taxon>Eurotiomycetes</taxon>
        <taxon>Eurotiomycetidae</taxon>
        <taxon>Onygenales</taxon>
        <taxon>Ajellomycetaceae</taxon>
        <taxon>Blastomyces</taxon>
    </lineage>
</organism>
<evidence type="ECO:0000259" key="1">
    <source>
        <dbReference type="Pfam" id="PF20209"/>
    </source>
</evidence>
<keyword evidence="3" id="KW-1185">Reference proteome</keyword>
<evidence type="ECO:0000313" key="2">
    <source>
        <dbReference type="EMBL" id="KLJ09471.1"/>
    </source>
</evidence>
<accession>A0A0H1BJX5</accession>
<reference evidence="3" key="1">
    <citation type="journal article" date="2015" name="PLoS Genet.">
        <title>The dynamic genome and transcriptome of the human fungal pathogen Blastomyces and close relative Emmonsia.</title>
        <authorList>
            <person name="Munoz J.F."/>
            <person name="Gauthier G.M."/>
            <person name="Desjardins C.A."/>
            <person name="Gallo J.E."/>
            <person name="Holder J."/>
            <person name="Sullivan T.D."/>
            <person name="Marty A.J."/>
            <person name="Carmen J.C."/>
            <person name="Chen Z."/>
            <person name="Ding L."/>
            <person name="Gujja S."/>
            <person name="Magrini V."/>
            <person name="Misas E."/>
            <person name="Mitreva M."/>
            <person name="Priest M."/>
            <person name="Saif S."/>
            <person name="Whiston E.A."/>
            <person name="Young S."/>
            <person name="Zeng Q."/>
            <person name="Goldman W.E."/>
            <person name="Mardis E.R."/>
            <person name="Taylor J.W."/>
            <person name="McEwen J.G."/>
            <person name="Clay O.K."/>
            <person name="Klein B.S."/>
            <person name="Cuomo C.A."/>
        </authorList>
    </citation>
    <scope>NUCLEOTIDE SEQUENCE [LARGE SCALE GENOMIC DNA]</scope>
    <source>
        <strain evidence="3">UAMH 139</strain>
    </source>
</reference>
<sequence>MNLKDDVCAHCHTVDSQQLPDEPFLFSKENNLDPDNLDPDLPDLSQVEEMLISHMHVSIEVCQVREHQYKYKDHIISFLRDTGCVYDALPLLPKNLDVIILKPSNSESNPRLQYQFH</sequence>
<gene>
    <name evidence="2" type="ORF">EMPG_15105</name>
</gene>
<proteinExistence type="predicted"/>